<organism evidence="2 3">
    <name type="scientific">Agrilus planipennis</name>
    <name type="common">Emerald ash borer</name>
    <name type="synonym">Agrilus marcopoli</name>
    <dbReference type="NCBI Taxonomy" id="224129"/>
    <lineage>
        <taxon>Eukaryota</taxon>
        <taxon>Metazoa</taxon>
        <taxon>Ecdysozoa</taxon>
        <taxon>Arthropoda</taxon>
        <taxon>Hexapoda</taxon>
        <taxon>Insecta</taxon>
        <taxon>Pterygota</taxon>
        <taxon>Neoptera</taxon>
        <taxon>Endopterygota</taxon>
        <taxon>Coleoptera</taxon>
        <taxon>Polyphaga</taxon>
        <taxon>Elateriformia</taxon>
        <taxon>Buprestoidea</taxon>
        <taxon>Buprestidae</taxon>
        <taxon>Agrilinae</taxon>
        <taxon>Agrilus</taxon>
    </lineage>
</organism>
<gene>
    <name evidence="3" type="primary">LOC108745005</name>
</gene>
<proteinExistence type="predicted"/>
<evidence type="ECO:0000313" key="2">
    <source>
        <dbReference type="Proteomes" id="UP000192223"/>
    </source>
</evidence>
<feature type="coiled-coil region" evidence="1">
    <location>
        <begin position="121"/>
        <end position="186"/>
    </location>
</feature>
<dbReference type="GeneID" id="108745005"/>
<sequence length="197" mass="22446">MTLNLRLRHASKYAFNNIAFLKNNYGCKLKNLTFIPLIDVLTEEGNDEGIIQNEARIPVKDLNKEVENAVFKGEKFLMKFIPILEEIIVEISRQYRKCIIKQMELTEQALELEIIPIRVQAAELKSEIVKYENLVKSVAQSVYGQAALALMSGDSVKDLEIVQSKLQELEKILENEISENKKVEHKLLAVSCASILQ</sequence>
<dbReference type="OrthoDB" id="6683829at2759"/>
<evidence type="ECO:0000256" key="1">
    <source>
        <dbReference type="SAM" id="Coils"/>
    </source>
</evidence>
<reference evidence="3" key="1">
    <citation type="submission" date="2025-08" db="UniProtKB">
        <authorList>
            <consortium name="RefSeq"/>
        </authorList>
    </citation>
    <scope>IDENTIFICATION</scope>
    <source>
        <tissue evidence="3">Entire body</tissue>
    </source>
</reference>
<dbReference type="Proteomes" id="UP000192223">
    <property type="component" value="Unplaced"/>
</dbReference>
<dbReference type="InParanoid" id="A0A1W4XUP2"/>
<accession>A0A1W4XUP2</accession>
<dbReference type="Gene3D" id="1.20.58.70">
    <property type="match status" value="1"/>
</dbReference>
<dbReference type="KEGG" id="apln:108745005"/>
<keyword evidence="1" id="KW-0175">Coiled coil</keyword>
<dbReference type="AlphaFoldDB" id="A0A1W4XUP2"/>
<keyword evidence="2" id="KW-1185">Reference proteome</keyword>
<name>A0A1W4XUP2_AGRPL</name>
<dbReference type="RefSeq" id="XP_018336507.1">
    <property type="nucleotide sequence ID" value="XM_018481005.2"/>
</dbReference>
<evidence type="ECO:0000313" key="3">
    <source>
        <dbReference type="RefSeq" id="XP_018336507.1"/>
    </source>
</evidence>
<protein>
    <submittedName>
        <fullName evidence="3">Uncharacterized protein LOC108745005 isoform X1</fullName>
    </submittedName>
</protein>